<evidence type="ECO:0000313" key="2">
    <source>
        <dbReference type="Proteomes" id="UP000091820"/>
    </source>
</evidence>
<reference evidence="1" key="2">
    <citation type="submission" date="2020-05" db="UniProtKB">
        <authorList>
            <consortium name="EnsemblMetazoa"/>
        </authorList>
    </citation>
    <scope>IDENTIFICATION</scope>
    <source>
        <strain evidence="1">IAEA</strain>
    </source>
</reference>
<protein>
    <submittedName>
        <fullName evidence="1">Uncharacterized protein</fullName>
    </submittedName>
</protein>
<organism evidence="1 2">
    <name type="scientific">Glossina brevipalpis</name>
    <dbReference type="NCBI Taxonomy" id="37001"/>
    <lineage>
        <taxon>Eukaryota</taxon>
        <taxon>Metazoa</taxon>
        <taxon>Ecdysozoa</taxon>
        <taxon>Arthropoda</taxon>
        <taxon>Hexapoda</taxon>
        <taxon>Insecta</taxon>
        <taxon>Pterygota</taxon>
        <taxon>Neoptera</taxon>
        <taxon>Endopterygota</taxon>
        <taxon>Diptera</taxon>
        <taxon>Brachycera</taxon>
        <taxon>Muscomorpha</taxon>
        <taxon>Hippoboscoidea</taxon>
        <taxon>Glossinidae</taxon>
        <taxon>Glossina</taxon>
    </lineage>
</organism>
<accession>A0A1A9WJV3</accession>
<proteinExistence type="predicted"/>
<dbReference type="EnsemblMetazoa" id="GBRI022355-RA">
    <property type="protein sequence ID" value="GBRI022355-PA"/>
    <property type="gene ID" value="GBRI022355"/>
</dbReference>
<dbReference type="Proteomes" id="UP000091820">
    <property type="component" value="Unassembled WGS sequence"/>
</dbReference>
<reference evidence="2" key="1">
    <citation type="submission" date="2014-03" db="EMBL/GenBank/DDBJ databases">
        <authorList>
            <person name="Aksoy S."/>
            <person name="Warren W."/>
            <person name="Wilson R.K."/>
        </authorList>
    </citation>
    <scope>NUCLEOTIDE SEQUENCE [LARGE SCALE GENOMIC DNA]</scope>
    <source>
        <strain evidence="2">IAEA</strain>
    </source>
</reference>
<dbReference type="AlphaFoldDB" id="A0A1A9WJV3"/>
<keyword evidence="2" id="KW-1185">Reference proteome</keyword>
<sequence>MPASMRRRHCLLPQLPLHCMQGLPNNILISLLKDTFTLSNINIAMQDSLSTFAALTLQIMCDLGCLRLHSILYINLPFQAILFNYYYLVDEKCFDMNPSSSATNM</sequence>
<name>A0A1A9WJV3_9MUSC</name>
<evidence type="ECO:0000313" key="1">
    <source>
        <dbReference type="EnsemblMetazoa" id="GBRI022355-PA"/>
    </source>
</evidence>
<dbReference type="VEuPathDB" id="VectorBase:GBRI022355"/>